<feature type="domain" description="F-box" evidence="3">
    <location>
        <begin position="303"/>
        <end position="349"/>
    </location>
</feature>
<dbReference type="SUPFAM" id="SSF81383">
    <property type="entry name" value="F-box domain"/>
    <property type="match status" value="1"/>
</dbReference>
<protein>
    <recommendedName>
        <fullName evidence="3">F-box domain-containing protein</fullName>
    </recommendedName>
</protein>
<organism evidence="4 5">
    <name type="scientific">Polyplax serrata</name>
    <name type="common">Common mouse louse</name>
    <dbReference type="NCBI Taxonomy" id="468196"/>
    <lineage>
        <taxon>Eukaryota</taxon>
        <taxon>Metazoa</taxon>
        <taxon>Ecdysozoa</taxon>
        <taxon>Arthropoda</taxon>
        <taxon>Hexapoda</taxon>
        <taxon>Insecta</taxon>
        <taxon>Pterygota</taxon>
        <taxon>Neoptera</taxon>
        <taxon>Paraneoptera</taxon>
        <taxon>Psocodea</taxon>
        <taxon>Troctomorpha</taxon>
        <taxon>Phthiraptera</taxon>
        <taxon>Anoplura</taxon>
        <taxon>Polyplacidae</taxon>
        <taxon>Polyplax</taxon>
    </lineage>
</organism>
<dbReference type="EMBL" id="JAWJWF010000003">
    <property type="protein sequence ID" value="KAK6635488.1"/>
    <property type="molecule type" value="Genomic_DNA"/>
</dbReference>
<evidence type="ECO:0000256" key="2">
    <source>
        <dbReference type="SAM" id="MobiDB-lite"/>
    </source>
</evidence>
<gene>
    <name evidence="4" type="ORF">RUM44_000740</name>
</gene>
<dbReference type="InterPro" id="IPR032675">
    <property type="entry name" value="LRR_dom_sf"/>
</dbReference>
<evidence type="ECO:0000256" key="1">
    <source>
        <dbReference type="ARBA" id="ARBA00022786"/>
    </source>
</evidence>
<feature type="region of interest" description="Disordered" evidence="2">
    <location>
        <begin position="1"/>
        <end position="33"/>
    </location>
</feature>
<dbReference type="SMART" id="SM00256">
    <property type="entry name" value="FBOX"/>
    <property type="match status" value="1"/>
</dbReference>
<evidence type="ECO:0000259" key="3">
    <source>
        <dbReference type="PROSITE" id="PS50181"/>
    </source>
</evidence>
<evidence type="ECO:0000313" key="5">
    <source>
        <dbReference type="Proteomes" id="UP001359485"/>
    </source>
</evidence>
<dbReference type="SUPFAM" id="SSF52047">
    <property type="entry name" value="RNI-like"/>
    <property type="match status" value="1"/>
</dbReference>
<evidence type="ECO:0000313" key="4">
    <source>
        <dbReference type="EMBL" id="KAK6635488.1"/>
    </source>
</evidence>
<feature type="region of interest" description="Disordered" evidence="2">
    <location>
        <begin position="163"/>
        <end position="184"/>
    </location>
</feature>
<dbReference type="PROSITE" id="PS50181">
    <property type="entry name" value="FBOX"/>
    <property type="match status" value="1"/>
</dbReference>
<proteinExistence type="predicted"/>
<sequence>MPTAMAQVPIPLTTLSSASSSQPPPHVGRRSPMVCPLAKLGRSSPTLDSPRYRSPSADITYRRNLLDPSVYSFVRGIPSPLEPSIFVHQVQTRGSDVNCYRNSTPPPITEGGKQLRKQKAFRNINSNIADPNFRGFTGLTNDPCIRNGSTSSNIYHSLMPSSELRHTENGSPFRPPSSLADTSKAYRQRSKCLSSCENPLGNMETSLYQQCLINQGHVQHDPVRGSPALRGTSSPPVDHSFLYQTTDLDINYKVGRSSPSLDQGYHTLVSPSSGPSTPGPWADYNLLSPTGKSKKFSISKCSSSVFDNLPDEAVIKIFSWLDSSDLCICARVCKRWKSLAWEPQLWRIIKLSGENVCGDKAVRSVLRRLCGQGTTGACPTIERVLLSDGAKITDKGLTQLSRRCTELTHLQLHGSSAVTNNAIYELATKCTNLQHLDLTGKLFFL</sequence>
<dbReference type="Pfam" id="PF12937">
    <property type="entry name" value="F-box-like"/>
    <property type="match status" value="1"/>
</dbReference>
<dbReference type="Gene3D" id="3.80.10.10">
    <property type="entry name" value="Ribonuclease Inhibitor"/>
    <property type="match status" value="1"/>
</dbReference>
<dbReference type="SMART" id="SM00367">
    <property type="entry name" value="LRR_CC"/>
    <property type="match status" value="2"/>
</dbReference>
<comment type="caution">
    <text evidence="4">The sequence shown here is derived from an EMBL/GenBank/DDBJ whole genome shotgun (WGS) entry which is preliminary data.</text>
</comment>
<dbReference type="InterPro" id="IPR006553">
    <property type="entry name" value="Leu-rich_rpt_Cys-con_subtyp"/>
</dbReference>
<keyword evidence="1" id="KW-0833">Ubl conjugation pathway</keyword>
<dbReference type="Proteomes" id="UP001359485">
    <property type="component" value="Unassembled WGS sequence"/>
</dbReference>
<name>A0ABR1B8H7_POLSC</name>
<dbReference type="InterPro" id="IPR001810">
    <property type="entry name" value="F-box_dom"/>
</dbReference>
<accession>A0ABR1B8H7</accession>
<dbReference type="InterPro" id="IPR036047">
    <property type="entry name" value="F-box-like_dom_sf"/>
</dbReference>
<dbReference type="PANTHER" id="PTHR20933">
    <property type="entry name" value="F-BOX ONLY PROTEIN 33"/>
    <property type="match status" value="1"/>
</dbReference>
<keyword evidence="5" id="KW-1185">Reference proteome</keyword>
<dbReference type="PANTHER" id="PTHR20933:SF4">
    <property type="entry name" value="F-BOX INVOLVED IN POLYQ PATHOGENESIS, ISOFORM A"/>
    <property type="match status" value="1"/>
</dbReference>
<reference evidence="4 5" key="1">
    <citation type="submission" date="2023-09" db="EMBL/GenBank/DDBJ databases">
        <title>Genomes of two closely related lineages of the louse Polyplax serrata with different host specificities.</title>
        <authorList>
            <person name="Martinu J."/>
            <person name="Tarabai H."/>
            <person name="Stefka J."/>
            <person name="Hypsa V."/>
        </authorList>
    </citation>
    <scope>NUCLEOTIDE SEQUENCE [LARGE SCALE GENOMIC DNA]</scope>
    <source>
        <strain evidence="4">98ZLc_SE</strain>
    </source>
</reference>